<organism evidence="1 2">
    <name type="scientific">Silvibacterium bohemicum</name>
    <dbReference type="NCBI Taxonomy" id="1577686"/>
    <lineage>
        <taxon>Bacteria</taxon>
        <taxon>Pseudomonadati</taxon>
        <taxon>Acidobacteriota</taxon>
        <taxon>Terriglobia</taxon>
        <taxon>Terriglobales</taxon>
        <taxon>Acidobacteriaceae</taxon>
        <taxon>Silvibacterium</taxon>
    </lineage>
</organism>
<dbReference type="PANTHER" id="PTHR43611:SF3">
    <property type="entry name" value="FLAVIN MONONUCLEOTIDE HYDROLASE 1, CHLOROPLATIC"/>
    <property type="match status" value="1"/>
</dbReference>
<dbReference type="AlphaFoldDB" id="A0A841K1A6"/>
<dbReference type="PRINTS" id="PR00413">
    <property type="entry name" value="HADHALOGNASE"/>
</dbReference>
<dbReference type="InterPro" id="IPR023214">
    <property type="entry name" value="HAD_sf"/>
</dbReference>
<keyword evidence="1" id="KW-0378">Hydrolase</keyword>
<dbReference type="RefSeq" id="WP_050058186.1">
    <property type="nucleotide sequence ID" value="NZ_JACHEK010000009.1"/>
</dbReference>
<sequence>MSDISTILWDVGGVLLTNGWDHKERAAVLARFNVDRDAFEQRHPEANDIWEKGLITVEEYLQRTVFFEPRDFTPSEFVAAMKAESLLLPDSAMGILENIATSAEVDLGMLNNEARELNDYRIEEFGLRGYFDFFFSSCYVGLRKPSPQIYSLALDVLQCEPNEVIFIDDRSGNAEVAASLGIHAIQYEGSEKLAETLAHLGIELENL</sequence>
<dbReference type="SUPFAM" id="SSF56784">
    <property type="entry name" value="HAD-like"/>
    <property type="match status" value="1"/>
</dbReference>
<accession>A0A841K1A6</accession>
<gene>
    <name evidence="1" type="ORF">HNQ77_004349</name>
</gene>
<proteinExistence type="predicted"/>
<dbReference type="InterPro" id="IPR023198">
    <property type="entry name" value="PGP-like_dom2"/>
</dbReference>
<dbReference type="Pfam" id="PF00702">
    <property type="entry name" value="Hydrolase"/>
    <property type="match status" value="1"/>
</dbReference>
<name>A0A841K1A6_9BACT</name>
<reference evidence="1 2" key="1">
    <citation type="submission" date="2020-08" db="EMBL/GenBank/DDBJ databases">
        <title>Genomic Encyclopedia of Type Strains, Phase IV (KMG-IV): sequencing the most valuable type-strain genomes for metagenomic binning, comparative biology and taxonomic classification.</title>
        <authorList>
            <person name="Goeker M."/>
        </authorList>
    </citation>
    <scope>NUCLEOTIDE SEQUENCE [LARGE SCALE GENOMIC DNA]</scope>
    <source>
        <strain evidence="1 2">DSM 103733</strain>
    </source>
</reference>
<dbReference type="Gene3D" id="3.40.50.1000">
    <property type="entry name" value="HAD superfamily/HAD-like"/>
    <property type="match status" value="1"/>
</dbReference>
<dbReference type="SFLD" id="SFLDG01129">
    <property type="entry name" value="C1.5:_HAD__Beta-PGM__Phosphata"/>
    <property type="match status" value="1"/>
</dbReference>
<dbReference type="SFLD" id="SFLDS00003">
    <property type="entry name" value="Haloacid_Dehalogenase"/>
    <property type="match status" value="1"/>
</dbReference>
<keyword evidence="2" id="KW-1185">Reference proteome</keyword>
<comment type="caution">
    <text evidence="1">The sequence shown here is derived from an EMBL/GenBank/DDBJ whole genome shotgun (WGS) entry which is preliminary data.</text>
</comment>
<dbReference type="PANTHER" id="PTHR43611">
    <property type="entry name" value="ALPHA-D-GLUCOSE 1-PHOSPHATE PHOSPHATASE"/>
    <property type="match status" value="1"/>
</dbReference>
<dbReference type="Proteomes" id="UP000538666">
    <property type="component" value="Unassembled WGS sequence"/>
</dbReference>
<dbReference type="InterPro" id="IPR036412">
    <property type="entry name" value="HAD-like_sf"/>
</dbReference>
<protein>
    <submittedName>
        <fullName evidence="1">Putative hydrolase of the HAD superfamily</fullName>
    </submittedName>
</protein>
<dbReference type="Gene3D" id="1.10.150.240">
    <property type="entry name" value="Putative phosphatase, domain 2"/>
    <property type="match status" value="1"/>
</dbReference>
<dbReference type="NCBIfam" id="TIGR01509">
    <property type="entry name" value="HAD-SF-IA-v3"/>
    <property type="match status" value="1"/>
</dbReference>
<dbReference type="OrthoDB" id="9131041at2"/>
<evidence type="ECO:0000313" key="1">
    <source>
        <dbReference type="EMBL" id="MBB6146377.1"/>
    </source>
</evidence>
<dbReference type="InterPro" id="IPR006439">
    <property type="entry name" value="HAD-SF_hydro_IA"/>
</dbReference>
<dbReference type="EMBL" id="JACHEK010000009">
    <property type="protein sequence ID" value="MBB6146377.1"/>
    <property type="molecule type" value="Genomic_DNA"/>
</dbReference>
<dbReference type="GO" id="GO:0016787">
    <property type="term" value="F:hydrolase activity"/>
    <property type="evidence" value="ECO:0007669"/>
    <property type="project" value="UniProtKB-KW"/>
</dbReference>
<evidence type="ECO:0000313" key="2">
    <source>
        <dbReference type="Proteomes" id="UP000538666"/>
    </source>
</evidence>
<dbReference type="CDD" id="cd02603">
    <property type="entry name" value="HAD_sEH-N_like"/>
    <property type="match status" value="1"/>
</dbReference>